<feature type="coiled-coil region" evidence="3">
    <location>
        <begin position="170"/>
        <end position="197"/>
    </location>
</feature>
<gene>
    <name evidence="6" type="ORF">EX30DRAFT_394393</name>
</gene>
<feature type="compositionally biased region" description="Polar residues" evidence="4">
    <location>
        <begin position="234"/>
        <end position="249"/>
    </location>
</feature>
<keyword evidence="2 3" id="KW-0175">Coiled coil</keyword>
<evidence type="ECO:0000313" key="6">
    <source>
        <dbReference type="EMBL" id="TGZ83160.1"/>
    </source>
</evidence>
<dbReference type="AlphaFoldDB" id="A0A4S2N235"/>
<accession>A0A4S2N235</accession>
<feature type="compositionally biased region" description="Low complexity" evidence="4">
    <location>
        <begin position="23"/>
        <end position="66"/>
    </location>
</feature>
<dbReference type="OrthoDB" id="446635at2759"/>
<feature type="compositionally biased region" description="Basic and acidic residues" evidence="4">
    <location>
        <begin position="341"/>
        <end position="392"/>
    </location>
</feature>
<dbReference type="PANTHER" id="PTHR47845">
    <property type="entry name" value="NUCLEAR SPECKLE SPLICING REGULATORY PROTEIN 1 HOMOLOG"/>
    <property type="match status" value="1"/>
</dbReference>
<dbReference type="EMBL" id="ML220114">
    <property type="protein sequence ID" value="TGZ83160.1"/>
    <property type="molecule type" value="Genomic_DNA"/>
</dbReference>
<dbReference type="InterPro" id="IPR053246">
    <property type="entry name" value="NS_splicing_regulatory_protein"/>
</dbReference>
<feature type="compositionally biased region" description="Basic and acidic residues" evidence="4">
    <location>
        <begin position="319"/>
        <end position="334"/>
    </location>
</feature>
<name>A0A4S2N235_9PEZI</name>
<reference evidence="6 7" key="1">
    <citation type="submission" date="2019-04" db="EMBL/GenBank/DDBJ databases">
        <title>Comparative genomics and transcriptomics to analyze fruiting body development in filamentous ascomycetes.</title>
        <authorList>
            <consortium name="DOE Joint Genome Institute"/>
            <person name="Lutkenhaus R."/>
            <person name="Traeger S."/>
            <person name="Breuer J."/>
            <person name="Kuo A."/>
            <person name="Lipzen A."/>
            <person name="Pangilinan J."/>
            <person name="Dilworth D."/>
            <person name="Sandor L."/>
            <person name="Poggeler S."/>
            <person name="Barry K."/>
            <person name="Grigoriev I.V."/>
            <person name="Nowrousian M."/>
        </authorList>
    </citation>
    <scope>NUCLEOTIDE SEQUENCE [LARGE SCALE GENOMIC DNA]</scope>
    <source>
        <strain evidence="6 7">CBS 389.68</strain>
    </source>
</reference>
<evidence type="ECO:0000256" key="4">
    <source>
        <dbReference type="SAM" id="MobiDB-lite"/>
    </source>
</evidence>
<evidence type="ECO:0000256" key="2">
    <source>
        <dbReference type="ARBA" id="ARBA00023054"/>
    </source>
</evidence>
<sequence>MPPPITLSKPARKPTGPPKPKKPLSAFSTADSDSDSDQGGAFATAASTKKGASKSTSSKSKPPTSTDIRKVNAQLATFSALSKKAAEAAATAATNVDPSIFDYDGAWEDMKAVERHKKALDEADAAERKPKYMENLLQSAEIRKRDQLRAKEKMLLRERELEGEEFKDKESFVTEAYKKQQEELKRLEEEEMVREETLRKKSQGMSTFHRNMLNKMESKHDLAVAAAEHKISLPTATKTTDPASSSSAETDLERRARELREHGAAIDVNEEGQVVDKTQLLSGGLNVVAPVKKPGSTAEGAYPPDIRKQQQSWQGKSKRAIEEERRARQTRMLEEQLAQTQKREAEEESEKLRELERASKSRKTDTDVQSAKERYLARKKAAEEAKRKGETS</sequence>
<dbReference type="InterPro" id="IPR018612">
    <property type="entry name" value="NSRP1_N"/>
</dbReference>
<comment type="similarity">
    <text evidence="1">Belongs to the NSRP1 family.</text>
</comment>
<organism evidence="6 7">
    <name type="scientific">Ascodesmis nigricans</name>
    <dbReference type="NCBI Taxonomy" id="341454"/>
    <lineage>
        <taxon>Eukaryota</taxon>
        <taxon>Fungi</taxon>
        <taxon>Dikarya</taxon>
        <taxon>Ascomycota</taxon>
        <taxon>Pezizomycotina</taxon>
        <taxon>Pezizomycetes</taxon>
        <taxon>Pezizales</taxon>
        <taxon>Ascodesmidaceae</taxon>
        <taxon>Ascodesmis</taxon>
    </lineage>
</organism>
<feature type="domain" description="Nuclear speckle splicing regulatory protein 1 N-terminal" evidence="5">
    <location>
        <begin position="88"/>
        <end position="203"/>
    </location>
</feature>
<dbReference type="InParanoid" id="A0A4S2N235"/>
<dbReference type="GO" id="GO:0000381">
    <property type="term" value="P:regulation of alternative mRNA splicing, via spliceosome"/>
    <property type="evidence" value="ECO:0007669"/>
    <property type="project" value="InterPro"/>
</dbReference>
<keyword evidence="7" id="KW-1185">Reference proteome</keyword>
<evidence type="ECO:0000256" key="3">
    <source>
        <dbReference type="SAM" id="Coils"/>
    </source>
</evidence>
<dbReference type="Proteomes" id="UP000298138">
    <property type="component" value="Unassembled WGS sequence"/>
</dbReference>
<protein>
    <recommendedName>
        <fullName evidence="5">Nuclear speckle splicing regulatory protein 1 N-terminal domain-containing protein</fullName>
    </recommendedName>
</protein>
<feature type="region of interest" description="Disordered" evidence="4">
    <location>
        <begin position="233"/>
        <end position="392"/>
    </location>
</feature>
<dbReference type="PANTHER" id="PTHR47845:SF1">
    <property type="entry name" value="NUCLEAR SPECKLE SPLICING REGULATORY PROTEIN 1 HOMOLOG"/>
    <property type="match status" value="1"/>
</dbReference>
<evidence type="ECO:0000313" key="7">
    <source>
        <dbReference type="Proteomes" id="UP000298138"/>
    </source>
</evidence>
<evidence type="ECO:0000256" key="1">
    <source>
        <dbReference type="ARBA" id="ARBA00010126"/>
    </source>
</evidence>
<feature type="region of interest" description="Disordered" evidence="4">
    <location>
        <begin position="1"/>
        <end position="69"/>
    </location>
</feature>
<dbReference type="STRING" id="341454.A0A4S2N235"/>
<dbReference type="Pfam" id="PF09745">
    <property type="entry name" value="NSRP1_N"/>
    <property type="match status" value="1"/>
</dbReference>
<feature type="compositionally biased region" description="Basic and acidic residues" evidence="4">
    <location>
        <begin position="251"/>
        <end position="264"/>
    </location>
</feature>
<evidence type="ECO:0000259" key="5">
    <source>
        <dbReference type="Pfam" id="PF09745"/>
    </source>
</evidence>
<proteinExistence type="inferred from homology"/>